<evidence type="ECO:0000313" key="2">
    <source>
        <dbReference type="EMBL" id="NMD88370.1"/>
    </source>
</evidence>
<keyword evidence="1" id="KW-0175">Coiled coil</keyword>
<name>A0A848B3T7_9BACT</name>
<evidence type="ECO:0000256" key="1">
    <source>
        <dbReference type="SAM" id="Coils"/>
    </source>
</evidence>
<sequence>MVRLPLLINKQRIKTLEELRENFNLTELLARFRGGQLRAWLNCWDFSSELEQVEALSPDLPEQELLETLCHIFRVEGDAKEQALAAFRKEREKLEEQQREVERLRKLHEQEEQRKAEQTEPLTLEEIEFDWQEAEGPKIDLLTSGADRFVAIADKRGYYSYNGIQWERANLKWEENYTCHLYCCNGNFILDYGSTPYVYSNFTRWNKIEIGDDKIHINKIIWTGDHYIALGSEEYQSSYETGTFFKKTETYWVCNPVIYTSDELTSPWHRETVKLDETLSNGIWFNNRLIALSGGSYNERIIYSGSTLTDLTRHEEEGSGCGSHIWIGMGKCFRGHFTGESTEDCALVTDDGIHWKTLKYGITQIADANRFIIAHLFKPQTRAYAHDGADIGFHLSLDGINWRKLNAPLQNGKIAYLDGKLLIADGNKLAVGTLKN</sequence>
<dbReference type="EMBL" id="JABAEW010000044">
    <property type="protein sequence ID" value="NMD88370.1"/>
    <property type="molecule type" value="Genomic_DNA"/>
</dbReference>
<dbReference type="AlphaFoldDB" id="A0A848B3T7"/>
<feature type="coiled-coil region" evidence="1">
    <location>
        <begin position="77"/>
        <end position="114"/>
    </location>
</feature>
<gene>
    <name evidence="2" type="ORF">HF882_17425</name>
</gene>
<dbReference type="RefSeq" id="WP_168963513.1">
    <property type="nucleotide sequence ID" value="NZ_JABAEW010000044.1"/>
</dbReference>
<evidence type="ECO:0000313" key="3">
    <source>
        <dbReference type="Proteomes" id="UP000576225"/>
    </source>
</evidence>
<protein>
    <submittedName>
        <fullName evidence="2">Uncharacterized protein</fullName>
    </submittedName>
</protein>
<accession>A0A848B3T7</accession>
<dbReference type="Proteomes" id="UP000576225">
    <property type="component" value="Unassembled WGS sequence"/>
</dbReference>
<organism evidence="2 3">
    <name type="scientific">Victivallis vadensis</name>
    <dbReference type="NCBI Taxonomy" id="172901"/>
    <lineage>
        <taxon>Bacteria</taxon>
        <taxon>Pseudomonadati</taxon>
        <taxon>Lentisphaerota</taxon>
        <taxon>Lentisphaeria</taxon>
        <taxon>Victivallales</taxon>
        <taxon>Victivallaceae</taxon>
        <taxon>Victivallis</taxon>
    </lineage>
</organism>
<reference evidence="2 3" key="1">
    <citation type="submission" date="2020-04" db="EMBL/GenBank/DDBJ databases">
        <authorList>
            <person name="Hitch T.C.A."/>
            <person name="Wylensek D."/>
            <person name="Clavel T."/>
        </authorList>
    </citation>
    <scope>NUCLEOTIDE SEQUENCE [LARGE SCALE GENOMIC DNA]</scope>
    <source>
        <strain evidence="2 3">COR2-253-APC-1A</strain>
    </source>
</reference>
<comment type="caution">
    <text evidence="2">The sequence shown here is derived from an EMBL/GenBank/DDBJ whole genome shotgun (WGS) entry which is preliminary data.</text>
</comment>
<proteinExistence type="predicted"/>